<feature type="compositionally biased region" description="Polar residues" evidence="1">
    <location>
        <begin position="1923"/>
        <end position="1937"/>
    </location>
</feature>
<feature type="compositionally biased region" description="Polar residues" evidence="1">
    <location>
        <begin position="2416"/>
        <end position="2438"/>
    </location>
</feature>
<proteinExistence type="predicted"/>
<evidence type="ECO:0000313" key="2">
    <source>
        <dbReference type="EMBL" id="CDW76680.1"/>
    </source>
</evidence>
<dbReference type="OrthoDB" id="313510at2759"/>
<keyword evidence="3" id="KW-1185">Reference proteome</keyword>
<dbReference type="SUPFAM" id="SSF48371">
    <property type="entry name" value="ARM repeat"/>
    <property type="match status" value="1"/>
</dbReference>
<feature type="region of interest" description="Disordered" evidence="1">
    <location>
        <begin position="2493"/>
        <end position="2515"/>
    </location>
</feature>
<feature type="compositionally biased region" description="Polar residues" evidence="1">
    <location>
        <begin position="334"/>
        <end position="354"/>
    </location>
</feature>
<dbReference type="Proteomes" id="UP000039865">
    <property type="component" value="Unassembled WGS sequence"/>
</dbReference>
<gene>
    <name evidence="2" type="primary">Contig8952.g9575</name>
    <name evidence="2" type="ORF">STYLEM_5641</name>
</gene>
<dbReference type="InParanoid" id="A0A078A526"/>
<feature type="compositionally biased region" description="Polar residues" evidence="1">
    <location>
        <begin position="2117"/>
        <end position="2137"/>
    </location>
</feature>
<feature type="region of interest" description="Disordered" evidence="1">
    <location>
        <begin position="2117"/>
        <end position="2171"/>
    </location>
</feature>
<feature type="compositionally biased region" description="Low complexity" evidence="1">
    <location>
        <begin position="1747"/>
        <end position="1773"/>
    </location>
</feature>
<sequence>MIIQQNSQQQQQQSQPLATQVQIRQNLALKQIDQNAQPLLSQAQPLSPTNTAISAANRQSLMDQKLINNGGRQQELKGVPNIVGLTSIDYSLDDQLKIELEKIQTPLDFSESYLSNIYDENSVEFPFKQGAELQKPNEHYQLFKINFRLPHLMSLEHFEIQLQNQNAELFSKYFKFLTIETSYHEPANNTNKQKLHLKSAFMDLNKHILELNTAGVSQNVSLVFLYNLKNRPNMRMIMEMTEKKKEKMFSKTVNVSEKIKNEILPLLNGSDEDIDELDDEVAMISNKRGVNEKSQNRVSNDRLKDVISTDDIKVEFKGQQKSNQPKKNSKLQEYQRTTQNTNKNLLIQTSSQSNNDEDDEETRNFNTLPRNYSDPLNKVPISVPNPSSYNNDIEFGTQQMEQHLLQQDLNNDQDSQNLQYKSQSEIFHFAEQEIFSQGSELQQEIRQILQKTVQSIKVTGFNCNNIPAITNMTHFINQSFLLKQKKLIDDALEYEFMSGILMISTKRFTQALEVFRKIQYQYILKIESLQKNQSNSTVKQAIKKLFVKCSILELLIAESMCQPNQVNDKLQSLQRMVELYQCKLVPKMTFAPQVLQSEDPFSIMIKFLPQLLKFTVMCLTHKKEIVKMSALKLLEYILETQGCSLDLAMVFILKALMKTYPTNWLEQQSKEKDNLLHYESFSVKGLTQSVQEFFQYQETTSEARDYFNKDEHTKYSSIKEPTSGFQNALKNAYNHAIETYISVLSSISSHILHQVFYEVILPQVIASTQDRGVYDIKIFSIKIAEKIITICQGDLFLTKGVLEYFLQAVIPKNPAASQSQPVSANTSQNQNDTIQTSIRNLWSSIRTKVFTNYSQKGLKILIEWLVDKMSLIAQNAQNNVGQNLPTDGSQNPDISKIEINDEECQQLLQLFDIVSMISIGRKNNEAEANSLIKIKQEYCLELYVLINPLMFWLDFSVEREDRFPLFKAIYSTIKDVLDNLPPKKNDIDLLQIMEPILLRTKDYLKNNSPSLQMLKFLDLVLRDIKQQGYCQGNPELQQFFLEMLDNFVGYISYCLHEEVFSVFDKLFALSSEVVTKDVTIKCIQALVDKYTMKNRAHKNSMTIFMKNLLEVSVKEHLKNDPSNDTVGDSDEDVDDHISIESKNGYFETLCEFCFFNNQDPFPLEGAPKFREDFKSPVDIHDLYVDKLQFFIDIFQQLSEMHVSLFTKFIANPLFKQNLLGLLEKGEIQLRLKCHEILEIICNYYIQHCPSKTIYKLQNPDTSRNQNEVIEVQYINHERLQLSQIVLNCIQLSLDKQNDSYLQFNSLILLDFLFQQMLPVPTYQNEIQKEKINQSNRDRKSEKTIDLQNDIITETTPEFEVTSSQYTLLRLDLIFKLWPHVQIALMSPWSNIRSICYGLICSMLKVDVRSLQAEKTLANPQVGQLYSQKLKQLVIPMLSSLLSSKESESKAGGLNILGSFCGLSYDFSKVKISQNMEFFKKNSKFISNQIWQLVFELQDDWDITIKEASVVLIQLCAPRNAVRYFDSKKKEIQEKRFKQILSGYGLGDNGLSGQDSSRMSSARDPNIFIQHSVASQEDTILLAEKMSSKLNTLGSGNGNKNILNYLNNNQDDMSMIFQLEQQNNGQQFAGSQIFDRIGDTINSGLFTQNVMNQIMELNDQQKELDLDEDIRRFETRGQIIENEEEKFEFFVDKYQDDQIQEIISIFRNDFKPPKSLWIEKNQQGSSYNSPDYYAEIYSQAIDQFNQQQMQLQQQQQQQQQQMVNNSPKNSNKPNIQGSLVDALEDDLVKKFENEKKEKEKLQNKDQQKEGGQKQGQENYKIFERHYEDGKEEQKQEVQQVIEPIQIQIPQLLDGSIDAEPYQFLDNSPPNESSEKAQQPKKQKKSKEEKKKNQNQNQTLPQAQPQPQLQLQILDVADQKQFSNNQMKITENPGITFNEDTFKSRKKSGPKDKKTTDELIEEYERKISKTKQLLEEEKKKSKAVNHNIYETGDKQIQLEQTVKSTPDFKSKKETAAPHNQAKPYQYYDEPQNNLTKSNEKKKGSQQYVTEVPKSYQSNLDNAKLMKQINNCFNDNSFNNINIGPVVMTATIGNTIGSTKHKQKLNKSFENILAANKYNLKQNDQVKSSKQKNLSTSPRRGSSSGKKNNYKGSGNSKKKYLDSSYQGHNTSKNQTKALYNMRDLNYFIKTIEKDLSDKFGKMNSKDFSSMPTTPTSILKKVEDQMKALATQNLLNPKNDIKSQMSNTCPNIAQVLSQLDTQGYKNFSNQNYLSHPKDASKQNVLQISNIKMNQGTDNLKIGAGAVSEVLNSSNHTPSNISNNGGNLIMAQSQNSLSGYSLGNQHEKFSFSKTQKLDLKEATKNLFSYQIPNREGHTARDNSNENRKYKVQQFAEEAQARNNSKIPKSSQSKRSRGSQEKYLTNNNQVLINNPSGSSSFTKLNKSLNNISQVAAQVQNQNKKKEQLSKSMISNFVKANNMSPNNKKLVQQMIKSQLSGAPSSATTQLNQTSNNGQNMNNQYSYSSNLLYDYIQNSDQVSKKLSQNVKTPVKNQNYQKVTGKIGNYSEILDISPSSGEKELRYFSKNLL</sequence>
<feature type="compositionally biased region" description="Polar residues" evidence="1">
    <location>
        <begin position="2493"/>
        <end position="2502"/>
    </location>
</feature>
<reference evidence="2 3" key="1">
    <citation type="submission" date="2014-06" db="EMBL/GenBank/DDBJ databases">
        <authorList>
            <person name="Swart Estienne"/>
        </authorList>
    </citation>
    <scope>NUCLEOTIDE SEQUENCE [LARGE SCALE GENOMIC DNA]</scope>
    <source>
        <strain evidence="2 3">130c</strain>
    </source>
</reference>
<feature type="compositionally biased region" description="Low complexity" evidence="1">
    <location>
        <begin position="2503"/>
        <end position="2515"/>
    </location>
</feature>
<feature type="compositionally biased region" description="Low complexity" evidence="1">
    <location>
        <begin position="2138"/>
        <end position="2152"/>
    </location>
</feature>
<evidence type="ECO:0000256" key="1">
    <source>
        <dbReference type="SAM" id="MobiDB-lite"/>
    </source>
</evidence>
<feature type="region of interest" description="Disordered" evidence="1">
    <location>
        <begin position="1859"/>
        <end position="1911"/>
    </location>
</feature>
<name>A0A078A526_STYLE</name>
<evidence type="ECO:0000313" key="3">
    <source>
        <dbReference type="Proteomes" id="UP000039865"/>
    </source>
</evidence>
<accession>A0A078A526</accession>
<dbReference type="OMA" id="INCVESE"/>
<feature type="compositionally biased region" description="Basic and acidic residues" evidence="1">
    <location>
        <begin position="1794"/>
        <end position="1810"/>
    </location>
</feature>
<dbReference type="InterPro" id="IPR016024">
    <property type="entry name" value="ARM-type_fold"/>
</dbReference>
<feature type="region of interest" description="Disordered" evidence="1">
    <location>
        <begin position="1923"/>
        <end position="1954"/>
    </location>
</feature>
<protein>
    <submittedName>
        <fullName evidence="2">Uncharacterized protein</fullName>
    </submittedName>
</protein>
<feature type="region of interest" description="Disordered" evidence="1">
    <location>
        <begin position="2003"/>
        <end position="2044"/>
    </location>
</feature>
<feature type="region of interest" description="Disordered" evidence="1">
    <location>
        <begin position="1747"/>
        <end position="1775"/>
    </location>
</feature>
<feature type="region of interest" description="Disordered" evidence="1">
    <location>
        <begin position="315"/>
        <end position="391"/>
    </location>
</feature>
<feature type="region of interest" description="Disordered" evidence="1">
    <location>
        <begin position="1794"/>
        <end position="1817"/>
    </location>
</feature>
<organism evidence="2 3">
    <name type="scientific">Stylonychia lemnae</name>
    <name type="common">Ciliate</name>
    <dbReference type="NCBI Taxonomy" id="5949"/>
    <lineage>
        <taxon>Eukaryota</taxon>
        <taxon>Sar</taxon>
        <taxon>Alveolata</taxon>
        <taxon>Ciliophora</taxon>
        <taxon>Intramacronucleata</taxon>
        <taxon>Spirotrichea</taxon>
        <taxon>Stichotrichia</taxon>
        <taxon>Sporadotrichida</taxon>
        <taxon>Oxytrichidae</taxon>
        <taxon>Stylonychinae</taxon>
        <taxon>Stylonychia</taxon>
    </lineage>
</organism>
<feature type="region of interest" description="Disordered" evidence="1">
    <location>
        <begin position="2392"/>
        <end position="2438"/>
    </location>
</feature>
<feature type="compositionally biased region" description="Low complexity" evidence="1">
    <location>
        <begin position="1892"/>
        <end position="1910"/>
    </location>
</feature>
<dbReference type="EMBL" id="CCKQ01005444">
    <property type="protein sequence ID" value="CDW76680.1"/>
    <property type="molecule type" value="Genomic_DNA"/>
</dbReference>
<feature type="compositionally biased region" description="Basic and acidic residues" evidence="1">
    <location>
        <begin position="2004"/>
        <end position="2013"/>
    </location>
</feature>
<feature type="compositionally biased region" description="Polar residues" evidence="1">
    <location>
        <begin position="2160"/>
        <end position="2171"/>
    </location>
</feature>